<organism evidence="2 3">
    <name type="scientific">Nocardia yunnanensis</name>
    <dbReference type="NCBI Taxonomy" id="2382165"/>
    <lineage>
        <taxon>Bacteria</taxon>
        <taxon>Bacillati</taxon>
        <taxon>Actinomycetota</taxon>
        <taxon>Actinomycetes</taxon>
        <taxon>Mycobacteriales</taxon>
        <taxon>Nocardiaceae</taxon>
        <taxon>Nocardia</taxon>
    </lineage>
</organism>
<dbReference type="OrthoDB" id="8963338at2"/>
<dbReference type="InterPro" id="IPR012340">
    <property type="entry name" value="NA-bd_OB-fold"/>
</dbReference>
<dbReference type="Proteomes" id="UP000267164">
    <property type="component" value="Chromosome"/>
</dbReference>
<dbReference type="PANTHER" id="PTHR34075:SF5">
    <property type="entry name" value="BLR3430 PROTEIN"/>
    <property type="match status" value="1"/>
</dbReference>
<proteinExistence type="predicted"/>
<keyword evidence="3" id="KW-1185">Reference proteome</keyword>
<feature type="domain" description="ChsH2 rubredoxin-like zinc ribbon" evidence="1">
    <location>
        <begin position="19"/>
        <end position="45"/>
    </location>
</feature>
<evidence type="ECO:0000259" key="1">
    <source>
        <dbReference type="Pfam" id="PF12172"/>
    </source>
</evidence>
<dbReference type="RefSeq" id="WP_120741747.1">
    <property type="nucleotide sequence ID" value="NZ_CP032568.1"/>
</dbReference>
<gene>
    <name evidence="2" type="ORF">D7D52_30055</name>
</gene>
<evidence type="ECO:0000313" key="3">
    <source>
        <dbReference type="Proteomes" id="UP000267164"/>
    </source>
</evidence>
<evidence type="ECO:0000313" key="2">
    <source>
        <dbReference type="EMBL" id="AYF77359.1"/>
    </source>
</evidence>
<dbReference type="EMBL" id="CP032568">
    <property type="protein sequence ID" value="AYF77359.1"/>
    <property type="molecule type" value="Genomic_DNA"/>
</dbReference>
<dbReference type="InterPro" id="IPR022002">
    <property type="entry name" value="ChsH2_Znr"/>
</dbReference>
<dbReference type="PANTHER" id="PTHR34075">
    <property type="entry name" value="BLR3430 PROTEIN"/>
    <property type="match status" value="1"/>
</dbReference>
<dbReference type="SUPFAM" id="SSF50249">
    <property type="entry name" value="Nucleic acid-binding proteins"/>
    <property type="match status" value="1"/>
</dbReference>
<name>A0A386ZL52_9NOCA</name>
<dbReference type="Pfam" id="PF12172">
    <property type="entry name" value="zf-ChsH2"/>
    <property type="match status" value="1"/>
</dbReference>
<dbReference type="Gene3D" id="6.10.30.10">
    <property type="match status" value="1"/>
</dbReference>
<dbReference type="KEGG" id="nyu:D7D52_30055"/>
<sequence length="134" mass="14244">MRVAVHPRLYDPSFDDPLLAGTECRECGRVYFPPMGLGCENCGAAADKLTETRFTATGVVFAVADVAVPAQGGPFTIAEIVLDAGPLIRISVHPDSATVRIGDRVTGHWHRSRRQEAGADLVEPMAVLVSGETA</sequence>
<reference evidence="2 3" key="1">
    <citation type="submission" date="2018-09" db="EMBL/GenBank/DDBJ databases">
        <title>Nocardia yunnanensis sp. nov., an actinomycete isolated from a soil sample.</title>
        <authorList>
            <person name="Zhang J."/>
        </authorList>
    </citation>
    <scope>NUCLEOTIDE SEQUENCE [LARGE SCALE GENOMIC DNA]</scope>
    <source>
        <strain evidence="2 3">CFHS0054</strain>
    </source>
</reference>
<protein>
    <recommendedName>
        <fullName evidence="1">ChsH2 rubredoxin-like zinc ribbon domain-containing protein</fullName>
    </recommendedName>
</protein>
<dbReference type="AlphaFoldDB" id="A0A386ZL52"/>
<accession>A0A386ZL52</accession>
<dbReference type="InterPro" id="IPR052513">
    <property type="entry name" value="Thioester_dehydratase-like"/>
</dbReference>